<proteinExistence type="predicted"/>
<protein>
    <submittedName>
        <fullName evidence="1">Uncharacterized protein</fullName>
    </submittedName>
</protein>
<keyword evidence="2" id="KW-1185">Reference proteome</keyword>
<dbReference type="Proteomes" id="UP000190626">
    <property type="component" value="Unassembled WGS sequence"/>
</dbReference>
<gene>
    <name evidence="1" type="ORF">BC351_00695</name>
</gene>
<dbReference type="AlphaFoldDB" id="A0A1V4HS87"/>
<reference evidence="2" key="1">
    <citation type="submission" date="2016-07" db="EMBL/GenBank/DDBJ databases">
        <authorList>
            <person name="Florea S."/>
            <person name="Webb J.S."/>
            <person name="Jaromczyk J."/>
            <person name="Schardl C.L."/>
        </authorList>
    </citation>
    <scope>NUCLEOTIDE SEQUENCE [LARGE SCALE GENOMIC DNA]</scope>
    <source>
        <strain evidence="2">CY1</strain>
    </source>
</reference>
<accession>A0A1V4HS87</accession>
<dbReference type="OrthoDB" id="9951381at2"/>
<dbReference type="EMBL" id="MBTG01000001">
    <property type="protein sequence ID" value="OPH61791.1"/>
    <property type="molecule type" value="Genomic_DNA"/>
</dbReference>
<name>A0A1V4HS87_9BACL</name>
<comment type="caution">
    <text evidence="1">The sequence shown here is derived from an EMBL/GenBank/DDBJ whole genome shotgun (WGS) entry which is preliminary data.</text>
</comment>
<evidence type="ECO:0000313" key="1">
    <source>
        <dbReference type="EMBL" id="OPH61791.1"/>
    </source>
</evidence>
<sequence>MSKQYCLEKLRNYNKSTKSETWIPTERYSDSLEALSCFLADGYRIVDTHSNNREVRRNFDSENW</sequence>
<dbReference type="RefSeq" id="WP_079408790.1">
    <property type="nucleotide sequence ID" value="NZ_MBTG01000001.1"/>
</dbReference>
<organism evidence="1 2">
    <name type="scientific">Paenibacillus ferrarius</name>
    <dbReference type="NCBI Taxonomy" id="1469647"/>
    <lineage>
        <taxon>Bacteria</taxon>
        <taxon>Bacillati</taxon>
        <taxon>Bacillota</taxon>
        <taxon>Bacilli</taxon>
        <taxon>Bacillales</taxon>
        <taxon>Paenibacillaceae</taxon>
        <taxon>Paenibacillus</taxon>
    </lineage>
</organism>
<evidence type="ECO:0000313" key="2">
    <source>
        <dbReference type="Proteomes" id="UP000190626"/>
    </source>
</evidence>